<comment type="similarity">
    <text evidence="1">Belongs to the short-chain fatty acyl-CoA assimilation regulator (ScfR) family.</text>
</comment>
<dbReference type="InterPro" id="IPR001387">
    <property type="entry name" value="Cro/C1-type_HTH"/>
</dbReference>
<keyword evidence="4" id="KW-1185">Reference proteome</keyword>
<dbReference type="Pfam" id="PF01381">
    <property type="entry name" value="HTH_3"/>
    <property type="match status" value="1"/>
</dbReference>
<reference evidence="3 4" key="1">
    <citation type="submission" date="2018-11" db="EMBL/GenBank/DDBJ databases">
        <title>Sequencing the genomes of 1000 actinobacteria strains.</title>
        <authorList>
            <person name="Klenk H.-P."/>
        </authorList>
    </citation>
    <scope>NUCLEOTIDE SEQUENCE [LARGE SCALE GENOMIC DNA]</scope>
    <source>
        <strain evidence="3 4">DSM 14012</strain>
    </source>
</reference>
<sequence length="350" mass="38203">MTQQELGSRVSMERSAIAKIESGRRGVGALELLRIAEAVGQRLEWLLRDAPDAVIAHRTRLDPDLDVAAIDTLLETLARHTEFVAEIVPALTGNGIEQGEVPRSGKESEALAATARVACGLTDVDAVRGIADVVGRVGLIAFSAPLGPDTADAASTLLNQGAVAIVNSSHAVGRRRLALAHELGHYLVRDDYTVDWRIADHNDSDRTEILLDRFARAFLAPPEAFSRFWRDARRVWSVRTSAILIGSEFQIDMATIARRLHELSLANGDEISEVRGVRTKKADILEHGLLAPTDLEGTTVPTVYAQAVLSLFEKQKLSADRAIGLLLGTFDHEDLPTLPTRHKDEIWSLL</sequence>
<dbReference type="InterPro" id="IPR010982">
    <property type="entry name" value="Lambda_DNA-bd_dom_sf"/>
</dbReference>
<comment type="caution">
    <text evidence="3">The sequence shown here is derived from an EMBL/GenBank/DDBJ whole genome shotgun (WGS) entry which is preliminary data.</text>
</comment>
<dbReference type="InterPro" id="IPR010359">
    <property type="entry name" value="IrrE_HExxH"/>
</dbReference>
<accession>A0A3N2C789</accession>
<evidence type="ECO:0000256" key="1">
    <source>
        <dbReference type="ARBA" id="ARBA00007227"/>
    </source>
</evidence>
<dbReference type="CDD" id="cd00093">
    <property type="entry name" value="HTH_XRE"/>
    <property type="match status" value="1"/>
</dbReference>
<evidence type="ECO:0000313" key="3">
    <source>
        <dbReference type="EMBL" id="ROR83376.1"/>
    </source>
</evidence>
<name>A0A3N2C789_9MICO</name>
<dbReference type="Gene3D" id="1.10.10.2910">
    <property type="match status" value="1"/>
</dbReference>
<dbReference type="Pfam" id="PF06114">
    <property type="entry name" value="Peptidase_M78"/>
    <property type="match status" value="1"/>
</dbReference>
<dbReference type="AlphaFoldDB" id="A0A3N2C789"/>
<dbReference type="PANTHER" id="PTHR43236">
    <property type="entry name" value="ANTITOXIN HIGA1"/>
    <property type="match status" value="1"/>
</dbReference>
<protein>
    <submittedName>
        <fullName evidence="3">Helix-turn-helix protein</fullName>
    </submittedName>
</protein>
<dbReference type="Gene3D" id="1.10.260.40">
    <property type="entry name" value="lambda repressor-like DNA-binding domains"/>
    <property type="match status" value="1"/>
</dbReference>
<feature type="domain" description="HTH cro/C1-type" evidence="2">
    <location>
        <begin position="1"/>
        <end position="46"/>
    </location>
</feature>
<dbReference type="Proteomes" id="UP000266915">
    <property type="component" value="Unassembled WGS sequence"/>
</dbReference>
<dbReference type="GO" id="GO:0003677">
    <property type="term" value="F:DNA binding"/>
    <property type="evidence" value="ECO:0007669"/>
    <property type="project" value="InterPro"/>
</dbReference>
<dbReference type="InterPro" id="IPR052345">
    <property type="entry name" value="Rad_response_metalloprotease"/>
</dbReference>
<evidence type="ECO:0000313" key="4">
    <source>
        <dbReference type="Proteomes" id="UP000266915"/>
    </source>
</evidence>
<evidence type="ECO:0000259" key="2">
    <source>
        <dbReference type="PROSITE" id="PS50943"/>
    </source>
</evidence>
<dbReference type="PROSITE" id="PS50943">
    <property type="entry name" value="HTH_CROC1"/>
    <property type="match status" value="1"/>
</dbReference>
<dbReference type="SUPFAM" id="SSF47413">
    <property type="entry name" value="lambda repressor-like DNA-binding domains"/>
    <property type="match status" value="1"/>
</dbReference>
<gene>
    <name evidence="3" type="ORF">EDD42_3487</name>
</gene>
<proteinExistence type="inferred from homology"/>
<dbReference type="EMBL" id="RKHL01000001">
    <property type="protein sequence ID" value="ROR83376.1"/>
    <property type="molecule type" value="Genomic_DNA"/>
</dbReference>
<organism evidence="3 4">
    <name type="scientific">Plantibacter flavus</name>
    <dbReference type="NCBI Taxonomy" id="150123"/>
    <lineage>
        <taxon>Bacteria</taxon>
        <taxon>Bacillati</taxon>
        <taxon>Actinomycetota</taxon>
        <taxon>Actinomycetes</taxon>
        <taxon>Micrococcales</taxon>
        <taxon>Microbacteriaceae</taxon>
        <taxon>Plantibacter</taxon>
    </lineage>
</organism>
<dbReference type="PANTHER" id="PTHR43236:SF1">
    <property type="entry name" value="BLL7220 PROTEIN"/>
    <property type="match status" value="1"/>
</dbReference>